<dbReference type="SMART" id="SM00225">
    <property type="entry name" value="BTB"/>
    <property type="match status" value="1"/>
</dbReference>
<feature type="domain" description="BTB" evidence="1">
    <location>
        <begin position="176"/>
        <end position="243"/>
    </location>
</feature>
<evidence type="ECO:0008006" key="5">
    <source>
        <dbReference type="Google" id="ProtNLM"/>
    </source>
</evidence>
<dbReference type="PROSITE" id="PS50144">
    <property type="entry name" value="MATH"/>
    <property type="match status" value="1"/>
</dbReference>
<dbReference type="CDD" id="cd18186">
    <property type="entry name" value="BTB_POZ_ZBTB_KLHL-like"/>
    <property type="match status" value="1"/>
</dbReference>
<evidence type="ECO:0000259" key="1">
    <source>
        <dbReference type="PROSITE" id="PS50097"/>
    </source>
</evidence>
<dbReference type="PANTHER" id="PTHR47022:SF1">
    <property type="entry name" value="BTB AND MATH DOMAIN-CONTAINING PROTEIN 36-RELATED"/>
    <property type="match status" value="1"/>
</dbReference>
<gene>
    <name evidence="3" type="ORF">PMAYCL1PPCAC_24660</name>
</gene>
<dbReference type="Pfam" id="PF00651">
    <property type="entry name" value="BTB"/>
    <property type="match status" value="1"/>
</dbReference>
<comment type="caution">
    <text evidence="3">The sequence shown here is derived from an EMBL/GenBank/DDBJ whole genome shotgun (WGS) entry which is preliminary data.</text>
</comment>
<dbReference type="Proteomes" id="UP001328107">
    <property type="component" value="Unassembled WGS sequence"/>
</dbReference>
<dbReference type="SMART" id="SM00061">
    <property type="entry name" value="MATH"/>
    <property type="match status" value="1"/>
</dbReference>
<dbReference type="EMBL" id="BTRK01000005">
    <property type="protein sequence ID" value="GMR54465.1"/>
    <property type="molecule type" value="Genomic_DNA"/>
</dbReference>
<dbReference type="SUPFAM" id="SSF49599">
    <property type="entry name" value="TRAF domain-like"/>
    <property type="match status" value="1"/>
</dbReference>
<sequence>MASENKRARREEEDNLLSGTDSSFSGVIRFEIDIISSFETSRVSPKVEVRGIGWLMKVIKGENANKVCHAGVYLHYWHCGREGSNFWSIDVDSIISVINTDKGERSAKQKLKKTFNYEILNWVYPEFISWEDLINVEKGFVKDDKVTFEARITLSKIIGIRIAPIFDFTDSNEPCHDVALLIQGKKVYASKQILGIHSPVFKALFYQEFTEKNKQEIELKDIKIKEFIQLLNHVYPSGEKITDSSIASLLDLSDRFEIKTVIDRAEQFFIESITYDISSKLKFSDQFRLVRLQDHCLFNLKAVKDIQNFKKTANYNSLSDKAKAMLLEKVMKLNV</sequence>
<dbReference type="Gene3D" id="2.60.210.10">
    <property type="entry name" value="Apoptosis, Tumor Necrosis Factor Receptor Associated Protein 2, Chain A"/>
    <property type="match status" value="1"/>
</dbReference>
<dbReference type="InterPro" id="IPR008974">
    <property type="entry name" value="TRAF-like"/>
</dbReference>
<dbReference type="PANTHER" id="PTHR47022">
    <property type="entry name" value="BTB AND MATH DOMAIN-CONTAINING PROTEIN 36-RELATED"/>
    <property type="match status" value="1"/>
</dbReference>
<name>A0AAN5I7X6_9BILA</name>
<dbReference type="PROSITE" id="PS50097">
    <property type="entry name" value="BTB"/>
    <property type="match status" value="1"/>
</dbReference>
<dbReference type="InterPro" id="IPR002083">
    <property type="entry name" value="MATH/TRAF_dom"/>
</dbReference>
<dbReference type="AlphaFoldDB" id="A0AAN5I7X6"/>
<evidence type="ECO:0000313" key="3">
    <source>
        <dbReference type="EMBL" id="GMR54465.1"/>
    </source>
</evidence>
<evidence type="ECO:0000259" key="2">
    <source>
        <dbReference type="PROSITE" id="PS50144"/>
    </source>
</evidence>
<accession>A0AAN5I7X6</accession>
<dbReference type="Pfam" id="PF22486">
    <property type="entry name" value="MATH_2"/>
    <property type="match status" value="1"/>
</dbReference>
<dbReference type="Gene3D" id="3.30.710.10">
    <property type="entry name" value="Potassium Channel Kv1.1, Chain A"/>
    <property type="match status" value="1"/>
</dbReference>
<dbReference type="InterPro" id="IPR011333">
    <property type="entry name" value="SKP1/BTB/POZ_sf"/>
</dbReference>
<evidence type="ECO:0000313" key="4">
    <source>
        <dbReference type="Proteomes" id="UP001328107"/>
    </source>
</evidence>
<proteinExistence type="predicted"/>
<dbReference type="InterPro" id="IPR000210">
    <property type="entry name" value="BTB/POZ_dom"/>
</dbReference>
<feature type="domain" description="MATH" evidence="2">
    <location>
        <begin position="25"/>
        <end position="152"/>
    </location>
</feature>
<dbReference type="SUPFAM" id="SSF54695">
    <property type="entry name" value="POZ domain"/>
    <property type="match status" value="1"/>
</dbReference>
<organism evidence="3 4">
    <name type="scientific">Pristionchus mayeri</name>
    <dbReference type="NCBI Taxonomy" id="1317129"/>
    <lineage>
        <taxon>Eukaryota</taxon>
        <taxon>Metazoa</taxon>
        <taxon>Ecdysozoa</taxon>
        <taxon>Nematoda</taxon>
        <taxon>Chromadorea</taxon>
        <taxon>Rhabditida</taxon>
        <taxon>Rhabditina</taxon>
        <taxon>Diplogasteromorpha</taxon>
        <taxon>Diplogasteroidea</taxon>
        <taxon>Neodiplogasteridae</taxon>
        <taxon>Pristionchus</taxon>
    </lineage>
</organism>
<keyword evidence="4" id="KW-1185">Reference proteome</keyword>
<protein>
    <recommendedName>
        <fullName evidence="5">BTB domain-containing protein</fullName>
    </recommendedName>
</protein>
<reference evidence="4" key="1">
    <citation type="submission" date="2022-10" db="EMBL/GenBank/DDBJ databases">
        <title>Genome assembly of Pristionchus species.</title>
        <authorList>
            <person name="Yoshida K."/>
            <person name="Sommer R.J."/>
        </authorList>
    </citation>
    <scope>NUCLEOTIDE SEQUENCE [LARGE SCALE GENOMIC DNA]</scope>
    <source>
        <strain evidence="4">RS5460</strain>
    </source>
</reference>